<dbReference type="GO" id="GO:0000182">
    <property type="term" value="F:rDNA binding"/>
    <property type="evidence" value="ECO:0007669"/>
    <property type="project" value="TreeGrafter"/>
</dbReference>
<sequence>MQQTNIKHVYITSITVCILLWLIIYKIPNYYPKSLYYESDSQEDQQCTPTTFHIGEWIYDPSLNMLPKYHCIKKKFAHRCYQRLSEPEEIDRSRQIDLVADHLLQNPVLFVGDSITQLQFESLSCLLGHRFGKREVTVNGGNPRIRVNEIGDANKTAVAYIRSDYLLRVNDFKVMEPFDSAGTQLGSGENHPWVHAIPNFKYIVINTGPHWHPHEIWGPNRSEDELLSAFEEAMTQLYNYLKDNVRQDQTVWIRTTPHGHANCSQYTIPQSTPIAPSGKPGEYEWHLFKEFDSIWKNIIQRDNDAPRSYFLSMATTTLQLYWDLASFDPNVRQTAAQSLIKTLADFQKTHEENLEQLSIADTEEKLDALCASDVSYAVRRLIRGLSSSRQGARQGFSLALTELLAIVDLISTKLVLDLLFKWTEVTGSLKGDEVRDMLFGRLFGLMSIVAAGMITRESTTTDDIVRILTSLHEMGSLKSYLAEVCHHVVINMLPYLKDTQHQEIAVEKIKELYFNGPISNVDQLNLVIALQQLNNVDLTEQFANWKSQTILAPANLPRLARILREAPEDPQESTAEWKPQLHSVWDPILDVYFQSKQPKGIASFQEFWIVCVDNSMFDINASHGRKFWGFQLVEKVLHRLSPEQMPLIFTANFMRTFINNLSSDVRFLYNAARHTAQEIQSVAEKNKKVGFALVTQLLGKHGHQNFDKITRTKTVENLLTTMDAEGIQSYLEYLAEIFINTQEDASETSRQWALNQMTLLVTNTKVPKQEEWVIKLVEFMMTHAFFNVKTASKKNKSSYLTTLHKPSPPLSATTVKHCQDKFQSVLVGLSKLSPLDSQKIEALKSHKRDGYMKNNELWVHKVLSIYQALEKNNSLTPRLELAKETKEMIDKAMKKVEKLEAKKDEDNYESLERGFQILLLYVITHVWYNEEEGVSILSELMDCYQKLFAEKKSKKKSNEEQPNPIDVVVDILVSFLTNPSPVLKNIAERVFGIISHKLTRQSLEILLNVLASGEDKQEDDLFDEEDDEDDEEDDDVEMIDADDIEEIEDEDNEDVDEELRQKVEEAMKAQGINAVDDESDEELDDEAMAAFDEKLAEVFKQKKLAKQEKNNMQQSIVHFKNNVMELVAIYARKNPTNPLVLSLITPLLNIIRSTPVKSATNQFVEKVVAFLRNRLAKSTEYPKDYADDSVFDILQSVHDFAKHSTSKEISDMCVQLTIYLRKVILSTGADFEQKARLDKMLAIYGESCKLYLSKKSTAFSASIIQQLIQRYPLSSWGLLDTLTAYLNRGACANNYRLTMVCQWVGMFTQRAVSKKHSVYEEKFKQMLPQLAEPINATIEQCQQENSKIDNQTRKAFNKLVSQLTRLYNNLGVDSPFKPLTS</sequence>
<dbReference type="InterPro" id="IPR016024">
    <property type="entry name" value="ARM-type_fold"/>
</dbReference>
<dbReference type="EMBL" id="KV921437">
    <property type="protein sequence ID" value="ORE15138.1"/>
    <property type="molecule type" value="Genomic_DNA"/>
</dbReference>
<accession>A0A1X0RTD2</accession>
<dbReference type="GO" id="GO:0016740">
    <property type="term" value="F:transferase activity"/>
    <property type="evidence" value="ECO:0007669"/>
    <property type="project" value="InterPro"/>
</dbReference>
<dbReference type="GO" id="GO:0006355">
    <property type="term" value="P:regulation of DNA-templated transcription"/>
    <property type="evidence" value="ECO:0007669"/>
    <property type="project" value="InterPro"/>
</dbReference>
<comment type="subcellular location">
    <subcellularLocation>
        <location evidence="1">Nucleus</location>
    </subcellularLocation>
</comment>
<evidence type="ECO:0000313" key="10">
    <source>
        <dbReference type="Proteomes" id="UP000242381"/>
    </source>
</evidence>
<dbReference type="InterPro" id="IPR007015">
    <property type="entry name" value="DNA_pol_V/MYBBP1A"/>
</dbReference>
<keyword evidence="7" id="KW-1133">Transmembrane helix</keyword>
<evidence type="ECO:0000256" key="2">
    <source>
        <dbReference type="ARBA" id="ARBA00006809"/>
    </source>
</evidence>
<dbReference type="GO" id="GO:0005730">
    <property type="term" value="C:nucleolus"/>
    <property type="evidence" value="ECO:0007669"/>
    <property type="project" value="InterPro"/>
</dbReference>
<reference evidence="9 10" key="1">
    <citation type="journal article" date="2016" name="Proc. Natl. Acad. Sci. U.S.A.">
        <title>Lipid metabolic changes in an early divergent fungus govern the establishment of a mutualistic symbiosis with endobacteria.</title>
        <authorList>
            <person name="Lastovetsky O.A."/>
            <person name="Gaspar M.L."/>
            <person name="Mondo S.J."/>
            <person name="LaButti K.M."/>
            <person name="Sandor L."/>
            <person name="Grigoriev I.V."/>
            <person name="Henry S.A."/>
            <person name="Pawlowska T.E."/>
        </authorList>
    </citation>
    <scope>NUCLEOTIDE SEQUENCE [LARGE SCALE GENOMIC DNA]</scope>
    <source>
        <strain evidence="9 10">ATCC 11559</strain>
    </source>
</reference>
<keyword evidence="7" id="KW-0472">Membrane</keyword>
<keyword evidence="7" id="KW-0812">Transmembrane</keyword>
<feature type="coiled-coil region" evidence="5">
    <location>
        <begin position="1095"/>
        <end position="1122"/>
    </location>
</feature>
<dbReference type="SUPFAM" id="SSF48371">
    <property type="entry name" value="ARM repeat"/>
    <property type="match status" value="1"/>
</dbReference>
<feature type="region of interest" description="Disordered" evidence="6">
    <location>
        <begin position="1016"/>
        <end position="1035"/>
    </location>
</feature>
<protein>
    <recommendedName>
        <fullName evidence="8">Trichome birefringence-like C-terminal domain-containing protein</fullName>
    </recommendedName>
</protein>
<feature type="transmembrane region" description="Helical" evidence="7">
    <location>
        <begin position="6"/>
        <end position="25"/>
    </location>
</feature>
<comment type="similarity">
    <text evidence="3">Belongs to the PC-esterase family. TBL subfamily.</text>
</comment>
<dbReference type="Proteomes" id="UP000242381">
    <property type="component" value="Unassembled WGS sequence"/>
</dbReference>
<evidence type="ECO:0000313" key="9">
    <source>
        <dbReference type="EMBL" id="ORE15138.1"/>
    </source>
</evidence>
<feature type="domain" description="Trichome birefringence-like C-terminal" evidence="8">
    <location>
        <begin position="108"/>
        <end position="270"/>
    </location>
</feature>
<organism evidence="9 10">
    <name type="scientific">Rhizopus microsporus</name>
    <dbReference type="NCBI Taxonomy" id="58291"/>
    <lineage>
        <taxon>Eukaryota</taxon>
        <taxon>Fungi</taxon>
        <taxon>Fungi incertae sedis</taxon>
        <taxon>Mucoromycota</taxon>
        <taxon>Mucoromycotina</taxon>
        <taxon>Mucoromycetes</taxon>
        <taxon>Mucorales</taxon>
        <taxon>Mucorineae</taxon>
        <taxon>Rhizopodaceae</taxon>
        <taxon>Rhizopus</taxon>
    </lineage>
</organism>
<dbReference type="PANTHER" id="PTHR13213">
    <property type="entry name" value="MYB-BINDING PROTEIN 1A FAMILY MEMBER"/>
    <property type="match status" value="1"/>
</dbReference>
<evidence type="ECO:0000256" key="4">
    <source>
        <dbReference type="ARBA" id="ARBA00023242"/>
    </source>
</evidence>
<evidence type="ECO:0000256" key="3">
    <source>
        <dbReference type="ARBA" id="ARBA00007727"/>
    </source>
</evidence>
<evidence type="ECO:0000259" key="8">
    <source>
        <dbReference type="Pfam" id="PF13839"/>
    </source>
</evidence>
<dbReference type="Pfam" id="PF04931">
    <property type="entry name" value="DNA_pol_phi"/>
    <property type="match status" value="1"/>
</dbReference>
<dbReference type="VEuPathDB" id="FungiDB:BCV72DRAFT_250834"/>
<keyword evidence="5" id="KW-0175">Coiled coil</keyword>
<dbReference type="InterPro" id="IPR026057">
    <property type="entry name" value="TBL_C"/>
</dbReference>
<evidence type="ECO:0000256" key="6">
    <source>
        <dbReference type="SAM" id="MobiDB-lite"/>
    </source>
</evidence>
<dbReference type="Pfam" id="PF13839">
    <property type="entry name" value="PC-Esterase"/>
    <property type="match status" value="1"/>
</dbReference>
<evidence type="ECO:0000256" key="7">
    <source>
        <dbReference type="SAM" id="Phobius"/>
    </source>
</evidence>
<keyword evidence="4" id="KW-0539">Nucleus</keyword>
<gene>
    <name evidence="9" type="ORF">BCV71DRAFT_245396</name>
</gene>
<name>A0A1X0RTD2_RHIZD</name>
<comment type="similarity">
    <text evidence="2">Belongs to the MYBBP1A family.</text>
</comment>
<dbReference type="OMA" id="QWIGILY"/>
<dbReference type="PANTHER" id="PTHR13213:SF2">
    <property type="entry name" value="MYB-BINDING PROTEIN 1A"/>
    <property type="match status" value="1"/>
</dbReference>
<evidence type="ECO:0000256" key="5">
    <source>
        <dbReference type="SAM" id="Coils"/>
    </source>
</evidence>
<feature type="coiled-coil region" evidence="5">
    <location>
        <begin position="882"/>
        <end position="909"/>
    </location>
</feature>
<proteinExistence type="inferred from homology"/>
<evidence type="ECO:0000256" key="1">
    <source>
        <dbReference type="ARBA" id="ARBA00004123"/>
    </source>
</evidence>